<proteinExistence type="predicted"/>
<organism evidence="2 3">
    <name type="scientific">Deinococcus yavapaiensis KR-236</name>
    <dbReference type="NCBI Taxonomy" id="694435"/>
    <lineage>
        <taxon>Bacteria</taxon>
        <taxon>Thermotogati</taxon>
        <taxon>Deinococcota</taxon>
        <taxon>Deinococci</taxon>
        <taxon>Deinococcales</taxon>
        <taxon>Deinococcaceae</taxon>
        <taxon>Deinococcus</taxon>
    </lineage>
</organism>
<dbReference type="Pfam" id="PF07366">
    <property type="entry name" value="SnoaL"/>
    <property type="match status" value="2"/>
</dbReference>
<accession>A0A318S9A2</accession>
<dbReference type="EMBL" id="QJSX01000004">
    <property type="protein sequence ID" value="PYE54798.1"/>
    <property type="molecule type" value="Genomic_DNA"/>
</dbReference>
<comment type="caution">
    <text evidence="2">The sequence shown here is derived from an EMBL/GenBank/DDBJ whole genome shotgun (WGS) entry which is preliminary data.</text>
</comment>
<dbReference type="InterPro" id="IPR032710">
    <property type="entry name" value="NTF2-like_dom_sf"/>
</dbReference>
<sequence>MEIDTVSSVISSNAPGVLRGVLRRLLEDAWGRADVSAIRDGMVPNLVNHNPMPGTTSDRDGYEQAVRMFHEGLTITSMVMRHQLVDGDLAVDHWEGEGVHTGNFAGIPATGKTLKLRGLGIGRFENGLIVERWGQMNMMDVLQQLDVIPGGGEAQPPLDLPIVEGRVTTPEENKAAVRRLTEEVWNQGRTDVIPEIYHDLSVAPDVPQLPVGPAGTRFAVETFRTAFPDFHMTIEHLLAEGDFVVARFRQQGTHRGDLFGIPPTGHEVDFEEIALLQFADGKVIGTWYETDMMTLMSQLGVGPAREETVTQTQESNENTSASTRDVIDAYYRLANAGDWSAWCDLFTDDLVMDEQLAGHIETLATLRPMMDGMGTAYSRFQNVPRHIIVSENEAAVVSHISALAAKYPDRPIEAEVMNYFRLRDGKIAYMANFHDSVPFKPFLDQLSGGEA</sequence>
<dbReference type="GO" id="GO:0030638">
    <property type="term" value="P:polyketide metabolic process"/>
    <property type="evidence" value="ECO:0007669"/>
    <property type="project" value="InterPro"/>
</dbReference>
<dbReference type="Gene3D" id="3.10.450.50">
    <property type="match status" value="3"/>
</dbReference>
<dbReference type="Proteomes" id="UP000248326">
    <property type="component" value="Unassembled WGS sequence"/>
</dbReference>
<feature type="domain" description="SnoaL-like" evidence="1">
    <location>
        <begin position="328"/>
        <end position="429"/>
    </location>
</feature>
<protein>
    <submittedName>
        <fullName evidence="2">Putative ester cyclase</fullName>
    </submittedName>
</protein>
<dbReference type="InterPro" id="IPR037401">
    <property type="entry name" value="SnoaL-like"/>
</dbReference>
<dbReference type="SUPFAM" id="SSF54427">
    <property type="entry name" value="NTF2-like"/>
    <property type="match status" value="3"/>
</dbReference>
<reference evidence="2 3" key="1">
    <citation type="submission" date="2018-06" db="EMBL/GenBank/DDBJ databases">
        <title>Genomic Encyclopedia of Type Strains, Phase IV (KMG-IV): sequencing the most valuable type-strain genomes for metagenomic binning, comparative biology and taxonomic classification.</title>
        <authorList>
            <person name="Goeker M."/>
        </authorList>
    </citation>
    <scope>NUCLEOTIDE SEQUENCE [LARGE SCALE GENOMIC DNA]</scope>
    <source>
        <strain evidence="2 3">DSM 18048</strain>
    </source>
</reference>
<evidence type="ECO:0000259" key="1">
    <source>
        <dbReference type="Pfam" id="PF12680"/>
    </source>
</evidence>
<dbReference type="PANTHER" id="PTHR38436">
    <property type="entry name" value="POLYKETIDE CYCLASE SNOAL-LIKE DOMAIN"/>
    <property type="match status" value="1"/>
</dbReference>
<dbReference type="InterPro" id="IPR009959">
    <property type="entry name" value="Cyclase_SnoaL-like"/>
</dbReference>
<dbReference type="RefSeq" id="WP_110885923.1">
    <property type="nucleotide sequence ID" value="NZ_QJSX01000004.1"/>
</dbReference>
<dbReference type="Pfam" id="PF12680">
    <property type="entry name" value="SnoaL_2"/>
    <property type="match status" value="1"/>
</dbReference>
<evidence type="ECO:0000313" key="2">
    <source>
        <dbReference type="EMBL" id="PYE54798.1"/>
    </source>
</evidence>
<gene>
    <name evidence="2" type="ORF">DES52_10468</name>
</gene>
<evidence type="ECO:0000313" key="3">
    <source>
        <dbReference type="Proteomes" id="UP000248326"/>
    </source>
</evidence>
<dbReference type="AlphaFoldDB" id="A0A318S9A2"/>
<name>A0A318S9A2_9DEIO</name>
<keyword evidence="3" id="KW-1185">Reference proteome</keyword>
<dbReference type="OrthoDB" id="7876517at2"/>
<dbReference type="PANTHER" id="PTHR38436:SF1">
    <property type="entry name" value="ESTER CYCLASE"/>
    <property type="match status" value="1"/>
</dbReference>